<dbReference type="EC" id="4.1.1.65" evidence="12"/>
<dbReference type="GO" id="GO:0006646">
    <property type="term" value="P:phosphatidylethanolamine biosynthetic process"/>
    <property type="evidence" value="ECO:0007669"/>
    <property type="project" value="UniProtKB-UniRule"/>
</dbReference>
<feature type="active site" description="Charge relay system; for autoendoproteolytic cleavage activity" evidence="12">
    <location>
        <position position="255"/>
    </location>
</feature>
<evidence type="ECO:0000256" key="8">
    <source>
        <dbReference type="ARBA" id="ARBA00023209"/>
    </source>
</evidence>
<dbReference type="UniPathway" id="UPA00558">
    <property type="reaction ID" value="UER00616"/>
</dbReference>
<evidence type="ECO:0000256" key="7">
    <source>
        <dbReference type="ARBA" id="ARBA00023145"/>
    </source>
</evidence>
<feature type="chain" id="PRO_5023349043" description="Phosphatidylserine decarboxylase beta chain" evidence="12">
    <location>
        <begin position="1"/>
        <end position="254"/>
    </location>
</feature>
<evidence type="ECO:0000256" key="4">
    <source>
        <dbReference type="ARBA" id="ARBA00022793"/>
    </source>
</evidence>
<evidence type="ECO:0000256" key="11">
    <source>
        <dbReference type="ARBA" id="ARBA00023317"/>
    </source>
</evidence>
<comment type="caution">
    <text evidence="12">Lacks conserved residue(s) required for the propagation of feature annotation.</text>
</comment>
<comment type="function">
    <text evidence="12">Catalyzes the formation of phosphatidylethanolamine (PtdEtn) from phosphatidylserine (PtdSer).</text>
</comment>
<dbReference type="NCBIfam" id="TIGR00163">
    <property type="entry name" value="PS_decarb"/>
    <property type="match status" value="1"/>
</dbReference>
<keyword evidence="4 12" id="KW-0210">Decarboxylase</keyword>
<keyword evidence="9 12" id="KW-0456">Lyase</keyword>
<feature type="active site" description="Schiff-base intermediate with substrate; via pyruvic acid; for decarboxylase activity" evidence="12">
    <location>
        <position position="255"/>
    </location>
</feature>
<dbReference type="InterPro" id="IPR003817">
    <property type="entry name" value="PS_Dcarbxylase"/>
</dbReference>
<comment type="catalytic activity">
    <reaction evidence="12">
        <text>a 1,2-diacyl-sn-glycero-3-phospho-L-serine + H(+) = a 1,2-diacyl-sn-glycero-3-phosphoethanolamine + CO2</text>
        <dbReference type="Rhea" id="RHEA:20828"/>
        <dbReference type="ChEBI" id="CHEBI:15378"/>
        <dbReference type="ChEBI" id="CHEBI:16526"/>
        <dbReference type="ChEBI" id="CHEBI:57262"/>
        <dbReference type="ChEBI" id="CHEBI:64612"/>
        <dbReference type="EC" id="4.1.1.65"/>
    </reaction>
</comment>
<evidence type="ECO:0000256" key="3">
    <source>
        <dbReference type="ARBA" id="ARBA00022516"/>
    </source>
</evidence>
<feature type="site" description="Cleavage (non-hydrolytic); by autocatalysis" evidence="12">
    <location>
        <begin position="254"/>
        <end position="255"/>
    </location>
</feature>
<sequence length="289" mass="32857" precursor="true">MLKCIILKLSHILPKKILTELIGWAADKRFGWLTKAAIDVFVWYYKVDMQEFQHTDITSYKTFNDFFVRPLRDNLYPLDSDPNLLICPANGIISQFGLINDDQILQAKGQSYSLLSLLAGSYAMAELFKDGLFVTTYLSPKDYHRIHMPCNGILREMIYVPGDLYALNFLMRQNISNLFARNERLICRFDTAFGPLVQILVGATIVGSIETVWSGTVTPPRQGIIKCWNWPVNNIESENVNLKKGEEMGRFKLGSTVINLFTSNKVILDSNLFTEAQVRLGDPLAYIIS</sequence>
<keyword evidence="6 12" id="KW-0472">Membrane</keyword>
<gene>
    <name evidence="12 13" type="primary">psd</name>
    <name evidence="13" type="ORF">ERCICUMA2628_435</name>
</gene>
<evidence type="ECO:0000256" key="12">
    <source>
        <dbReference type="HAMAP-Rule" id="MF_00662"/>
    </source>
</evidence>
<comment type="subunit">
    <text evidence="12">Heterodimer of a large membrane-associated beta subunit and a small pyruvoyl-containing alpha subunit.</text>
</comment>
<reference evidence="13 14" key="1">
    <citation type="submission" date="2019-02" db="EMBL/GenBank/DDBJ databases">
        <authorList>
            <person name="Manzano-Marin A."/>
            <person name="Manzano-Marin A."/>
        </authorList>
    </citation>
    <scope>NUCLEOTIDE SEQUENCE [LARGE SCALE GENOMIC DNA]</scope>
    <source>
        <strain evidence="13 14">ErCicuneomaculata</strain>
    </source>
</reference>
<feature type="chain" id="PRO_5023349044" description="Phosphatidylserine decarboxylase alpha chain" evidence="12">
    <location>
        <begin position="255"/>
        <end position="289"/>
    </location>
</feature>
<dbReference type="PANTHER" id="PTHR10067">
    <property type="entry name" value="PHOSPHATIDYLSERINE DECARBOXYLASE"/>
    <property type="match status" value="1"/>
</dbReference>
<evidence type="ECO:0000313" key="13">
    <source>
        <dbReference type="EMBL" id="VFP79903.1"/>
    </source>
</evidence>
<comment type="similarity">
    <text evidence="12">Belongs to the phosphatidylserine decarboxylase family. PSD-B subfamily. Prokaryotic type I sub-subfamily.</text>
</comment>
<dbReference type="GO" id="GO:0004609">
    <property type="term" value="F:phosphatidylserine decarboxylase activity"/>
    <property type="evidence" value="ECO:0007669"/>
    <property type="project" value="UniProtKB-UniRule"/>
</dbReference>
<evidence type="ECO:0000256" key="9">
    <source>
        <dbReference type="ARBA" id="ARBA00023239"/>
    </source>
</evidence>
<keyword evidence="5 12" id="KW-0443">Lipid metabolism</keyword>
<dbReference type="EMBL" id="LR217703">
    <property type="protein sequence ID" value="VFP79903.1"/>
    <property type="molecule type" value="Genomic_DNA"/>
</dbReference>
<dbReference type="InterPro" id="IPR033177">
    <property type="entry name" value="PSD-B"/>
</dbReference>
<dbReference type="HAMAP" id="MF_00662">
    <property type="entry name" value="PS_decarb_PSD_B_type1"/>
    <property type="match status" value="1"/>
</dbReference>
<comment type="cofactor">
    <cofactor evidence="12">
        <name>pyruvate</name>
        <dbReference type="ChEBI" id="CHEBI:15361"/>
    </cofactor>
    <text evidence="12">Binds 1 pyruvoyl group covalently per subunit.</text>
</comment>
<dbReference type="Pfam" id="PF02666">
    <property type="entry name" value="PS_Dcarbxylase"/>
    <property type="match status" value="1"/>
</dbReference>
<evidence type="ECO:0000313" key="14">
    <source>
        <dbReference type="Proteomes" id="UP000294412"/>
    </source>
</evidence>
<evidence type="ECO:0000256" key="2">
    <source>
        <dbReference type="ARBA" id="ARBA00022475"/>
    </source>
</evidence>
<protein>
    <recommendedName>
        <fullName evidence="12">Phosphatidylserine decarboxylase proenzyme</fullName>
        <ecNumber evidence="12">4.1.1.65</ecNumber>
    </recommendedName>
    <component>
        <recommendedName>
            <fullName evidence="12">Phosphatidylserine decarboxylase alpha chain</fullName>
        </recommendedName>
    </component>
    <component>
        <recommendedName>
            <fullName evidence="12">Phosphatidylserine decarboxylase beta chain</fullName>
        </recommendedName>
    </component>
</protein>
<organism evidence="13 14">
    <name type="scientific">Candidatus Erwinia haradaeae</name>
    <dbReference type="NCBI Taxonomy" id="1922217"/>
    <lineage>
        <taxon>Bacteria</taxon>
        <taxon>Pseudomonadati</taxon>
        <taxon>Pseudomonadota</taxon>
        <taxon>Gammaproteobacteria</taxon>
        <taxon>Enterobacterales</taxon>
        <taxon>Erwiniaceae</taxon>
        <taxon>Erwinia</taxon>
    </lineage>
</organism>
<keyword evidence="3 12" id="KW-0444">Lipid biosynthesis</keyword>
<feature type="modified residue" description="Pyruvic acid (Ser); by autocatalysis" evidence="12">
    <location>
        <position position="255"/>
    </location>
</feature>
<evidence type="ECO:0000256" key="5">
    <source>
        <dbReference type="ARBA" id="ARBA00023098"/>
    </source>
</evidence>
<dbReference type="AlphaFoldDB" id="A0A451D2N7"/>
<comment type="subcellular location">
    <subcellularLocation>
        <location evidence="12">Cell membrane</location>
        <topology evidence="12">Peripheral membrane protein</topology>
    </subcellularLocation>
</comment>
<dbReference type="GO" id="GO:0005886">
    <property type="term" value="C:plasma membrane"/>
    <property type="evidence" value="ECO:0007669"/>
    <property type="project" value="UniProtKB-SubCell"/>
</dbReference>
<keyword evidence="11 12" id="KW-0670">Pyruvate</keyword>
<evidence type="ECO:0000256" key="6">
    <source>
        <dbReference type="ARBA" id="ARBA00023136"/>
    </source>
</evidence>
<name>A0A451D2N7_9GAMM</name>
<evidence type="ECO:0000256" key="1">
    <source>
        <dbReference type="ARBA" id="ARBA00005189"/>
    </source>
</evidence>
<evidence type="ECO:0000256" key="10">
    <source>
        <dbReference type="ARBA" id="ARBA00023264"/>
    </source>
</evidence>
<keyword evidence="7 12" id="KW-0865">Zymogen</keyword>
<dbReference type="Proteomes" id="UP000294412">
    <property type="component" value="Chromosome"/>
</dbReference>
<comment type="pathway">
    <text evidence="1">Lipid metabolism.</text>
</comment>
<dbReference type="RefSeq" id="WP_157993635.1">
    <property type="nucleotide sequence ID" value="NZ_LR217703.1"/>
</dbReference>
<dbReference type="OrthoDB" id="9802030at2"/>
<dbReference type="PANTHER" id="PTHR10067:SF6">
    <property type="entry name" value="PHOSPHATIDYLSERINE DECARBOXYLASE PROENZYME, MITOCHONDRIAL"/>
    <property type="match status" value="1"/>
</dbReference>
<feature type="active site" description="Charge relay system; for autoendoproteolytic cleavage activity" evidence="12">
    <location>
        <position position="147"/>
    </location>
</feature>
<dbReference type="InterPro" id="IPR033178">
    <property type="entry name" value="PSD_type1_pro"/>
</dbReference>
<comment type="PTM">
    <text evidence="12">Is synthesized initially as an inactive proenzyme. Formation of the active enzyme involves a self-maturation process in which the active site pyruvoyl group is generated from an internal serine residue via an autocatalytic post-translational modification. Two non-identical subunits are generated from the proenzyme in this reaction, and the pyruvate is formed at the N-terminus of the alpha chain, which is derived from the carboxyl end of the proenzyme. The autoendoproteolytic cleavage occurs by a canonical serine protease mechanism, in which the side chain hydroxyl group of the serine supplies its oxygen atom to form the C-terminus of the beta chain, while the remainder of the serine residue undergoes an oxidative deamination to produce ammonia and the pyruvoyl prosthetic group on the alpha chain. During this reaction, the Ser that is part of the protease active site of the proenzyme becomes the pyruvoyl prosthetic group, which constitutes an essential element of the active site of the mature decarboxylase.</text>
</comment>
<keyword evidence="2 12" id="KW-1003">Cell membrane</keyword>
<proteinExistence type="inferred from homology"/>
<comment type="pathway">
    <text evidence="12">Phospholipid metabolism; phosphatidylethanolamine biosynthesis; phosphatidylethanolamine from CDP-diacylglycerol: step 2/2.</text>
</comment>
<keyword evidence="10 12" id="KW-1208">Phospholipid metabolism</keyword>
<accession>A0A451D2N7</accession>
<keyword evidence="8 12" id="KW-0594">Phospholipid biosynthesis</keyword>